<proteinExistence type="predicted"/>
<keyword evidence="2" id="KW-0472">Membrane</keyword>
<evidence type="ECO:0000256" key="1">
    <source>
        <dbReference type="SAM" id="MobiDB-lite"/>
    </source>
</evidence>
<evidence type="ECO:0000256" key="2">
    <source>
        <dbReference type="SAM" id="Phobius"/>
    </source>
</evidence>
<reference evidence="3 4" key="1">
    <citation type="submission" date="2024-06" db="EMBL/GenBank/DDBJ databases">
        <title>Draft genome sequence of Helicobacter trogontum NHP16-4001.</title>
        <authorList>
            <person name="Rimbara E."/>
            <person name="Suzuki M."/>
        </authorList>
    </citation>
    <scope>NUCLEOTIDE SEQUENCE [LARGE SCALE GENOMIC DNA]</scope>
    <source>
        <strain evidence="3 4">NHP16-4001</strain>
    </source>
</reference>
<comment type="caution">
    <text evidence="3">The sequence shown here is derived from an EMBL/GenBank/DDBJ whole genome shotgun (WGS) entry which is preliminary data.</text>
</comment>
<gene>
    <name evidence="3" type="ORF">NHP164001_11290</name>
</gene>
<dbReference type="RefSeq" id="WP_369607420.1">
    <property type="nucleotide sequence ID" value="NZ_BAAFHN010000023.1"/>
</dbReference>
<name>A0ABQ0D441_9HELI</name>
<evidence type="ECO:0000313" key="4">
    <source>
        <dbReference type="Proteomes" id="UP001562457"/>
    </source>
</evidence>
<keyword evidence="2" id="KW-1133">Transmembrane helix</keyword>
<protein>
    <recommendedName>
        <fullName evidence="5">RDD domain-containing protein</fullName>
    </recommendedName>
</protein>
<feature type="region of interest" description="Disordered" evidence="1">
    <location>
        <begin position="32"/>
        <end position="51"/>
    </location>
</feature>
<feature type="transmembrane region" description="Helical" evidence="2">
    <location>
        <begin position="122"/>
        <end position="143"/>
    </location>
</feature>
<feature type="transmembrane region" description="Helical" evidence="2">
    <location>
        <begin position="149"/>
        <end position="168"/>
    </location>
</feature>
<keyword evidence="4" id="KW-1185">Reference proteome</keyword>
<feature type="transmembrane region" description="Helical" evidence="2">
    <location>
        <begin position="196"/>
        <end position="215"/>
    </location>
</feature>
<organism evidence="3 4">
    <name type="scientific">Helicobacter trogontum</name>
    <dbReference type="NCBI Taxonomy" id="50960"/>
    <lineage>
        <taxon>Bacteria</taxon>
        <taxon>Pseudomonadati</taxon>
        <taxon>Campylobacterota</taxon>
        <taxon>Epsilonproteobacteria</taxon>
        <taxon>Campylobacterales</taxon>
        <taxon>Helicobacteraceae</taxon>
        <taxon>Helicobacter</taxon>
    </lineage>
</organism>
<dbReference type="Proteomes" id="UP001562457">
    <property type="component" value="Unassembled WGS sequence"/>
</dbReference>
<accession>A0ABQ0D441</accession>
<evidence type="ECO:0000313" key="3">
    <source>
        <dbReference type="EMBL" id="GAB0173113.1"/>
    </source>
</evidence>
<keyword evidence="2" id="KW-0812">Transmembrane</keyword>
<dbReference type="EMBL" id="BAAFHN010000023">
    <property type="protein sequence ID" value="GAB0173113.1"/>
    <property type="molecule type" value="Genomic_DNA"/>
</dbReference>
<evidence type="ECO:0008006" key="5">
    <source>
        <dbReference type="Google" id="ProtNLM"/>
    </source>
</evidence>
<sequence length="300" mass="35206">MGVAGSVVNYEIDDKETQMEHRSNDRETIKLQSNNQKHINPAILESNNETKPTEYIKRDSIQQTSINTESTKLESSTLKSNYLESKRPNDTKNKDNIKLDSHGDEIVYEVKHRLGIQDTIQYIIMFMFGIALVYVGIRGFVLADRMDGVMFAMLLGIPCVFSSFYRLFCARKDRFYVTNNGIGFEYRYWFRMHKRFFKFGEVGLALFCLPAPVYFDSSKEIFIIHPINITYKLMAFPRLRDKNYKHYIFCKVLTELYHDDIKAILVFIRQKTKEALESQGIEISDSELKDKFKHLLYKDI</sequence>